<keyword evidence="5" id="KW-1133">Transmembrane helix</keyword>
<dbReference type="Pfam" id="PF04024">
    <property type="entry name" value="PspC"/>
    <property type="match status" value="1"/>
</dbReference>
<protein>
    <submittedName>
        <fullName evidence="8">Signal transduction histidine kinase/phage shock protein PspC (Stress-responsive transcriptional regulator)</fullName>
    </submittedName>
</protein>
<evidence type="ECO:0000256" key="2">
    <source>
        <dbReference type="ARBA" id="ARBA00022777"/>
    </source>
</evidence>
<keyword evidence="3" id="KW-0902">Two-component regulatory system</keyword>
<evidence type="ECO:0000313" key="9">
    <source>
        <dbReference type="Proteomes" id="UP000698059"/>
    </source>
</evidence>
<reference evidence="8 9" key="1">
    <citation type="submission" date="2021-01" db="EMBL/GenBank/DDBJ databases">
        <title>Sequencing the genomes of 1000 actinobacteria strains.</title>
        <authorList>
            <person name="Klenk H.-P."/>
        </authorList>
    </citation>
    <scope>NUCLEOTIDE SEQUENCE [LARGE SCALE GENOMIC DNA]</scope>
    <source>
        <strain evidence="8 9">DSM 46000</strain>
    </source>
</reference>
<dbReference type="InterPro" id="IPR007168">
    <property type="entry name" value="Phageshock_PspC_N"/>
</dbReference>
<accession>A0ABS2LCT7</accession>
<gene>
    <name evidence="8" type="ORF">JOD49_001150</name>
</gene>
<dbReference type="InterPro" id="IPR036890">
    <property type="entry name" value="HATPase_C_sf"/>
</dbReference>
<sequence length="497" mass="51891">MTRNARPARRLPLRRPEQGRWVGGVCRGLSLHLDLPVGAVRLVMGLLALAGGAGIVLYVFLWVTVPAGDPAQVADEERPASLRRIAPRLQGRVRKLPVRDVAIGVVLLSGAAVLLASRAGVNIEVSWVLPVLIALAGTALAWSQLDAAQRGRWLSRAGGRTPAGVVRLAGGLVLVLVGVLLLVGQDSSAAVMVRATVASLAVLAGAAIVLAPWWLRLVRELGDERAARAREAERADIAAHLHDSVLQTLALIRASAADADTVARLARAQERELREWLYNDRPAPGTSLAAELRTLVGEVEDRQSWRLAAGAAAPAAGVSAAGTVGDGGSAGTAAVVVDVVVVGDCAPTDETTALLQATREALVNAVAHGCPPVSVYLEVSGDAVEVFVRDRGDGFEMKDIAQDRFGVRESIIGRVTRKGGSAEVVSRPGWGTEVRLKVHRAAETAAGPVPGPRMPVEPDEAATPAGHEEPVTSPPPGPVPATAQRPGQPARSTQERL</sequence>
<dbReference type="Pfam" id="PF02518">
    <property type="entry name" value="HATPase_c"/>
    <property type="match status" value="1"/>
</dbReference>
<dbReference type="RefSeq" id="WP_205306358.1">
    <property type="nucleotide sequence ID" value="NZ_BAAAVF010000023.1"/>
</dbReference>
<feature type="transmembrane region" description="Helical" evidence="5">
    <location>
        <begin position="39"/>
        <end position="63"/>
    </location>
</feature>
<keyword evidence="5" id="KW-0812">Transmembrane</keyword>
<name>A0ABS2LCT7_9CELL</name>
<feature type="transmembrane region" description="Helical" evidence="5">
    <location>
        <begin position="195"/>
        <end position="215"/>
    </location>
</feature>
<dbReference type="SUPFAM" id="SSF55874">
    <property type="entry name" value="ATPase domain of HSP90 chaperone/DNA topoisomerase II/histidine kinase"/>
    <property type="match status" value="1"/>
</dbReference>
<proteinExistence type="predicted"/>
<evidence type="ECO:0000256" key="1">
    <source>
        <dbReference type="ARBA" id="ARBA00022679"/>
    </source>
</evidence>
<keyword evidence="1" id="KW-0808">Transferase</keyword>
<comment type="caution">
    <text evidence="8">The sequence shown here is derived from an EMBL/GenBank/DDBJ whole genome shotgun (WGS) entry which is preliminary data.</text>
</comment>
<feature type="transmembrane region" description="Helical" evidence="5">
    <location>
        <begin position="101"/>
        <end position="121"/>
    </location>
</feature>
<dbReference type="PANTHER" id="PTHR24421:SF61">
    <property type="entry name" value="OXYGEN SENSOR HISTIDINE KINASE NREB"/>
    <property type="match status" value="1"/>
</dbReference>
<feature type="domain" description="Histidine kinase/HSP90-like ATPase" evidence="6">
    <location>
        <begin position="352"/>
        <end position="439"/>
    </location>
</feature>
<dbReference type="EMBL" id="JAFBBO010000001">
    <property type="protein sequence ID" value="MBM7478230.1"/>
    <property type="molecule type" value="Genomic_DNA"/>
</dbReference>
<dbReference type="PANTHER" id="PTHR24421">
    <property type="entry name" value="NITRATE/NITRITE SENSOR PROTEIN NARX-RELATED"/>
    <property type="match status" value="1"/>
</dbReference>
<organism evidence="8 9">
    <name type="scientific">Oerskovia jenensis</name>
    <dbReference type="NCBI Taxonomy" id="162169"/>
    <lineage>
        <taxon>Bacteria</taxon>
        <taxon>Bacillati</taxon>
        <taxon>Actinomycetota</taxon>
        <taxon>Actinomycetes</taxon>
        <taxon>Micrococcales</taxon>
        <taxon>Cellulomonadaceae</taxon>
        <taxon>Oerskovia</taxon>
    </lineage>
</organism>
<evidence type="ECO:0000256" key="3">
    <source>
        <dbReference type="ARBA" id="ARBA00023012"/>
    </source>
</evidence>
<feature type="region of interest" description="Disordered" evidence="4">
    <location>
        <begin position="443"/>
        <end position="497"/>
    </location>
</feature>
<evidence type="ECO:0000259" key="7">
    <source>
        <dbReference type="Pfam" id="PF04024"/>
    </source>
</evidence>
<feature type="domain" description="Phage shock protein PspC N-terminal" evidence="7">
    <location>
        <begin position="12"/>
        <end position="67"/>
    </location>
</feature>
<keyword evidence="9" id="KW-1185">Reference proteome</keyword>
<evidence type="ECO:0000256" key="4">
    <source>
        <dbReference type="SAM" id="MobiDB-lite"/>
    </source>
</evidence>
<evidence type="ECO:0000313" key="8">
    <source>
        <dbReference type="EMBL" id="MBM7478230.1"/>
    </source>
</evidence>
<dbReference type="GO" id="GO:0016301">
    <property type="term" value="F:kinase activity"/>
    <property type="evidence" value="ECO:0007669"/>
    <property type="project" value="UniProtKB-KW"/>
</dbReference>
<feature type="transmembrane region" description="Helical" evidence="5">
    <location>
        <begin position="127"/>
        <end position="145"/>
    </location>
</feature>
<dbReference type="Gene3D" id="3.30.565.10">
    <property type="entry name" value="Histidine kinase-like ATPase, C-terminal domain"/>
    <property type="match status" value="1"/>
</dbReference>
<dbReference type="InterPro" id="IPR050482">
    <property type="entry name" value="Sensor_HK_TwoCompSys"/>
</dbReference>
<keyword evidence="5" id="KW-0472">Membrane</keyword>
<evidence type="ECO:0000256" key="5">
    <source>
        <dbReference type="SAM" id="Phobius"/>
    </source>
</evidence>
<dbReference type="InterPro" id="IPR003594">
    <property type="entry name" value="HATPase_dom"/>
</dbReference>
<dbReference type="Proteomes" id="UP000698059">
    <property type="component" value="Unassembled WGS sequence"/>
</dbReference>
<feature type="transmembrane region" description="Helical" evidence="5">
    <location>
        <begin position="165"/>
        <end position="183"/>
    </location>
</feature>
<evidence type="ECO:0000259" key="6">
    <source>
        <dbReference type="Pfam" id="PF02518"/>
    </source>
</evidence>
<keyword evidence="2 8" id="KW-0418">Kinase</keyword>